<feature type="region of interest" description="Disordered" evidence="1">
    <location>
        <begin position="351"/>
        <end position="372"/>
    </location>
</feature>
<evidence type="ECO:0000313" key="3">
    <source>
        <dbReference type="EMBL" id="GER43875.1"/>
    </source>
</evidence>
<dbReference type="Proteomes" id="UP000325081">
    <property type="component" value="Unassembled WGS sequence"/>
</dbReference>
<dbReference type="SUPFAM" id="SSF54277">
    <property type="entry name" value="CAD &amp; PB1 domains"/>
    <property type="match status" value="1"/>
</dbReference>
<accession>A0A5A7QEZ8</accession>
<dbReference type="InterPro" id="IPR053198">
    <property type="entry name" value="Gynoecium_Dev_Regulator"/>
</dbReference>
<dbReference type="Pfam" id="PF00564">
    <property type="entry name" value="PB1"/>
    <property type="match status" value="1"/>
</dbReference>
<dbReference type="OrthoDB" id="774308at2759"/>
<dbReference type="CDD" id="cd06410">
    <property type="entry name" value="PB1_UP2"/>
    <property type="match status" value="1"/>
</dbReference>
<dbReference type="Gene3D" id="3.10.20.90">
    <property type="entry name" value="Phosphatidylinositol 3-kinase Catalytic Subunit, Chain A, domain 1"/>
    <property type="match status" value="1"/>
</dbReference>
<feature type="region of interest" description="Disordered" evidence="1">
    <location>
        <begin position="425"/>
        <end position="445"/>
    </location>
</feature>
<feature type="region of interest" description="Disordered" evidence="1">
    <location>
        <begin position="24"/>
        <end position="45"/>
    </location>
</feature>
<feature type="compositionally biased region" description="Polar residues" evidence="1">
    <location>
        <begin position="395"/>
        <end position="408"/>
    </location>
</feature>
<feature type="compositionally biased region" description="Polar residues" evidence="1">
    <location>
        <begin position="27"/>
        <end position="38"/>
    </location>
</feature>
<protein>
    <submittedName>
        <fullName evidence="3">Octicosapeptide/Phox/Bem1p family protein</fullName>
    </submittedName>
</protein>
<evidence type="ECO:0000256" key="1">
    <source>
        <dbReference type="SAM" id="MobiDB-lite"/>
    </source>
</evidence>
<dbReference type="PANTHER" id="PTHR31066:SF27">
    <property type="entry name" value="EXPRESSED PROTEIN"/>
    <property type="match status" value="1"/>
</dbReference>
<dbReference type="InterPro" id="IPR053793">
    <property type="entry name" value="PB1-like"/>
</dbReference>
<dbReference type="PANTHER" id="PTHR31066">
    <property type="entry name" value="OS05G0427100 PROTEIN-RELATED"/>
    <property type="match status" value="1"/>
</dbReference>
<name>A0A5A7QEZ8_STRAF</name>
<organism evidence="3 4">
    <name type="scientific">Striga asiatica</name>
    <name type="common">Asiatic witchweed</name>
    <name type="synonym">Buchnera asiatica</name>
    <dbReference type="NCBI Taxonomy" id="4170"/>
    <lineage>
        <taxon>Eukaryota</taxon>
        <taxon>Viridiplantae</taxon>
        <taxon>Streptophyta</taxon>
        <taxon>Embryophyta</taxon>
        <taxon>Tracheophyta</taxon>
        <taxon>Spermatophyta</taxon>
        <taxon>Magnoliopsida</taxon>
        <taxon>eudicotyledons</taxon>
        <taxon>Gunneridae</taxon>
        <taxon>Pentapetalae</taxon>
        <taxon>asterids</taxon>
        <taxon>lamiids</taxon>
        <taxon>Lamiales</taxon>
        <taxon>Orobanchaceae</taxon>
        <taxon>Buchnereae</taxon>
        <taxon>Striga</taxon>
    </lineage>
</organism>
<comment type="caution">
    <text evidence="3">The sequence shown here is derived from an EMBL/GenBank/DDBJ whole genome shotgun (WGS) entry which is preliminary data.</text>
</comment>
<reference evidence="4" key="1">
    <citation type="journal article" date="2019" name="Curr. Biol.">
        <title>Genome Sequence of Striga asiatica Provides Insight into the Evolution of Plant Parasitism.</title>
        <authorList>
            <person name="Yoshida S."/>
            <person name="Kim S."/>
            <person name="Wafula E.K."/>
            <person name="Tanskanen J."/>
            <person name="Kim Y.M."/>
            <person name="Honaas L."/>
            <person name="Yang Z."/>
            <person name="Spallek T."/>
            <person name="Conn C.E."/>
            <person name="Ichihashi Y."/>
            <person name="Cheong K."/>
            <person name="Cui S."/>
            <person name="Der J.P."/>
            <person name="Gundlach H."/>
            <person name="Jiao Y."/>
            <person name="Hori C."/>
            <person name="Ishida J.K."/>
            <person name="Kasahara H."/>
            <person name="Kiba T."/>
            <person name="Kim M.S."/>
            <person name="Koo N."/>
            <person name="Laohavisit A."/>
            <person name="Lee Y.H."/>
            <person name="Lumba S."/>
            <person name="McCourt P."/>
            <person name="Mortimer J.C."/>
            <person name="Mutuku J.M."/>
            <person name="Nomura T."/>
            <person name="Sasaki-Sekimoto Y."/>
            <person name="Seto Y."/>
            <person name="Wang Y."/>
            <person name="Wakatake T."/>
            <person name="Sakakibara H."/>
            <person name="Demura T."/>
            <person name="Yamaguchi S."/>
            <person name="Yoneyama K."/>
            <person name="Manabe R.I."/>
            <person name="Nelson D.C."/>
            <person name="Schulman A.H."/>
            <person name="Timko M.P."/>
            <person name="dePamphilis C.W."/>
            <person name="Choi D."/>
            <person name="Shirasu K."/>
        </authorList>
    </citation>
    <scope>NUCLEOTIDE SEQUENCE [LARGE SCALE GENOMIC DNA]</scope>
    <source>
        <strain evidence="4">cv. UVA1</strain>
    </source>
</reference>
<dbReference type="PROSITE" id="PS51745">
    <property type="entry name" value="PB1"/>
    <property type="match status" value="1"/>
</dbReference>
<feature type="domain" description="PB1" evidence="2">
    <location>
        <begin position="49"/>
        <end position="156"/>
    </location>
</feature>
<dbReference type="AlphaFoldDB" id="A0A5A7QEZ8"/>
<evidence type="ECO:0000313" key="4">
    <source>
        <dbReference type="Proteomes" id="UP000325081"/>
    </source>
</evidence>
<feature type="region of interest" description="Disordered" evidence="1">
    <location>
        <begin position="389"/>
        <end position="408"/>
    </location>
</feature>
<evidence type="ECO:0000259" key="2">
    <source>
        <dbReference type="PROSITE" id="PS51745"/>
    </source>
</evidence>
<gene>
    <name evidence="3" type="ORF">STAS_20743</name>
</gene>
<dbReference type="EMBL" id="BKCP01006737">
    <property type="protein sequence ID" value="GER43875.1"/>
    <property type="molecule type" value="Genomic_DNA"/>
</dbReference>
<dbReference type="InterPro" id="IPR000270">
    <property type="entry name" value="PB1_dom"/>
</dbReference>
<proteinExistence type="predicted"/>
<keyword evidence="4" id="KW-1185">Reference proteome</keyword>
<dbReference type="SMART" id="SM00666">
    <property type="entry name" value="PB1"/>
    <property type="match status" value="1"/>
</dbReference>
<sequence length="570" mass="62154">MEGPPPHPPLSGIPITSPIAAVYPESLDSSPRSRQTDSWDADPLPPPQKLRFMCSYGGHIVPRPHDKTLCYIGGDTRIIVIDRHTPLTDLRQRLSKTLLHNQPFTLKYQLPNEDLDSLISVASDEDLENMTEEYDRLNNPSAGLKNGRLRLFLFPHTSSGSIEKLLVETSSTKSEDWFFNALNGKASTLSAGASDRGFSDSSSVNCLLGLDDDLVGKAVPVVGPNDVEARIEDSKSGGIVNVNVSNQDVNSVPDSPMLETTSSFGSTSSSPTVANLPPIRVHVEENPKVGIEDQFQQMNLGVVGNVNLVAAQKPEEAGGLVAPAPAPAPAGQVVGVPVVVGGDYSNLTRVISDDERSDPGGCRKVQQVQQQVQPQLPIPHFQQRQAAAFDLASPDSVSSEGESMTNPLSRQRQAIYQDSILQSQSANTKVAANQPNPKPQVQESSGYMLSSQYEQNQTHLHHPQQFIHTGNHQYIPAGSIPIASYYPIYTPQQQNNPHQPRIDQQYPFYFVQARPAQGYNIPMQQTNYNQNYYNQALQSQLSAQYQSLTSAPALVVPDASGQIPSENIKQ</sequence>